<sequence>MSTPTGDDFLHGLEIEVETELAMDVADRPGEPGTQPVSEWLMDPAEYERDEIAHRSLLGAVQALEDHPGEPTGTI</sequence>
<protein>
    <submittedName>
        <fullName evidence="1">Uncharacterized protein</fullName>
    </submittedName>
</protein>
<dbReference type="EMBL" id="BAAAOS010000025">
    <property type="protein sequence ID" value="GAA1582808.1"/>
    <property type="molecule type" value="Genomic_DNA"/>
</dbReference>
<comment type="caution">
    <text evidence="1">The sequence shown here is derived from an EMBL/GenBank/DDBJ whole genome shotgun (WGS) entry which is preliminary data.</text>
</comment>
<gene>
    <name evidence="1" type="ORF">GCM10009789_40680</name>
</gene>
<organism evidence="1 2">
    <name type="scientific">Kribbella sancticallisti</name>
    <dbReference type="NCBI Taxonomy" id="460087"/>
    <lineage>
        <taxon>Bacteria</taxon>
        <taxon>Bacillati</taxon>
        <taxon>Actinomycetota</taxon>
        <taxon>Actinomycetes</taxon>
        <taxon>Propionibacteriales</taxon>
        <taxon>Kribbellaceae</taxon>
        <taxon>Kribbella</taxon>
    </lineage>
</organism>
<accession>A0ABP4PJU2</accession>
<evidence type="ECO:0000313" key="2">
    <source>
        <dbReference type="Proteomes" id="UP001500393"/>
    </source>
</evidence>
<dbReference type="Proteomes" id="UP001500393">
    <property type="component" value="Unassembled WGS sequence"/>
</dbReference>
<dbReference type="RefSeq" id="WP_344216126.1">
    <property type="nucleotide sequence ID" value="NZ_BAAAOS010000025.1"/>
</dbReference>
<evidence type="ECO:0000313" key="1">
    <source>
        <dbReference type="EMBL" id="GAA1582808.1"/>
    </source>
</evidence>
<proteinExistence type="predicted"/>
<keyword evidence="2" id="KW-1185">Reference proteome</keyword>
<name>A0ABP4PJU2_9ACTN</name>
<reference evidence="2" key="1">
    <citation type="journal article" date="2019" name="Int. J. Syst. Evol. Microbiol.">
        <title>The Global Catalogue of Microorganisms (GCM) 10K type strain sequencing project: providing services to taxonomists for standard genome sequencing and annotation.</title>
        <authorList>
            <consortium name="The Broad Institute Genomics Platform"/>
            <consortium name="The Broad Institute Genome Sequencing Center for Infectious Disease"/>
            <person name="Wu L."/>
            <person name="Ma J."/>
        </authorList>
    </citation>
    <scope>NUCLEOTIDE SEQUENCE [LARGE SCALE GENOMIC DNA]</scope>
    <source>
        <strain evidence="2">JCM 14969</strain>
    </source>
</reference>